<keyword evidence="3 11" id="KW-0489">Methyltransferase</keyword>
<sequence length="532" mass="59764">MYFRSVRSLWHIWSSLKRCEKKGFASLSSVVKFPFLSKSSRSWNQPAFSWTLGTSESFCLSSSVQSNTPLRKPNMETTIILPPETVSGMMELDRGAFQKKISVPHVTVKSSIINSVIKCLKKYLLKLEKSKPVRTADDDGDKKEILLNPILVKSLEVIKKELGEIISKDEVTFGYREITLGYENWKAEDILKAVLPANQEGAQSFSIVGHILHLNLREHLLPYKTLIGEVYLDKVPNISMVVNKVNTIDSTYRNFQMEILGGTGDTVVTVKENGCSFTMDFARVYWNPRLSTEHGRVVGRLRHGDVLYDVMAGVGPFAVPAGRKKCHVLANDLNPESFNALVKNCTKNKVVERVKCFNMDGHDFIQTILKADLMERWKDPHFVGSVHITMNLPALAVTFLPSFKGLMNGVQEVLQDVELPVVHVYMFTKETAEDVAIGQVAENLGYLSKPSEVAKAGEVLQDGALDSDTFKNCEKSKSHKSYESLKRHVQEVIHVRQVAPNKAMMRVSFQLPLEVLLESSDEEPLCKKLKSS</sequence>
<evidence type="ECO:0000256" key="5">
    <source>
        <dbReference type="ARBA" id="ARBA00022691"/>
    </source>
</evidence>
<evidence type="ECO:0000256" key="9">
    <source>
        <dbReference type="ARBA" id="ARBA00045951"/>
    </source>
</evidence>
<feature type="binding site" evidence="11">
    <location>
        <begin position="360"/>
        <end position="361"/>
    </location>
    <ligand>
        <name>S-adenosyl-L-methionine</name>
        <dbReference type="ChEBI" id="CHEBI:59789"/>
    </ligand>
</feature>
<keyword evidence="4 11" id="KW-0808">Transferase</keyword>
<feature type="binding site" evidence="11">
    <location>
        <begin position="332"/>
        <end position="333"/>
    </location>
    <ligand>
        <name>S-adenosyl-L-methionine</name>
        <dbReference type="ChEBI" id="CHEBI:59789"/>
    </ligand>
</feature>
<dbReference type="Pfam" id="PF25133">
    <property type="entry name" value="TYW2_N_2"/>
    <property type="match status" value="1"/>
</dbReference>
<dbReference type="InterPro" id="IPR025792">
    <property type="entry name" value="tRNA_Gua_MeTrfase_euk"/>
</dbReference>
<organism evidence="13">
    <name type="scientific">Scylla olivacea</name>
    <name type="common">Orange mud crab</name>
    <name type="synonym">Cancer olivacea</name>
    <dbReference type="NCBI Taxonomy" id="85551"/>
    <lineage>
        <taxon>Eukaryota</taxon>
        <taxon>Metazoa</taxon>
        <taxon>Ecdysozoa</taxon>
        <taxon>Arthropoda</taxon>
        <taxon>Crustacea</taxon>
        <taxon>Multicrustacea</taxon>
        <taxon>Malacostraca</taxon>
        <taxon>Eumalacostraca</taxon>
        <taxon>Eucarida</taxon>
        <taxon>Decapoda</taxon>
        <taxon>Pleocyemata</taxon>
        <taxon>Brachyura</taxon>
        <taxon>Eubrachyura</taxon>
        <taxon>Portunoidea</taxon>
        <taxon>Portunidae</taxon>
        <taxon>Portuninae</taxon>
        <taxon>Scylla</taxon>
    </lineage>
</organism>
<accession>A0A0P4WB71</accession>
<evidence type="ECO:0000256" key="7">
    <source>
        <dbReference type="ARBA" id="ARBA00023128"/>
    </source>
</evidence>
<evidence type="ECO:0000313" key="13">
    <source>
        <dbReference type="EMBL" id="JAI62793.1"/>
    </source>
</evidence>
<dbReference type="InterPro" id="IPR029063">
    <property type="entry name" value="SAM-dependent_MTases_sf"/>
</dbReference>
<dbReference type="InterPro" id="IPR056743">
    <property type="entry name" value="TRM5-TYW2-like_MTfase"/>
</dbReference>
<comment type="similarity">
    <text evidence="1">Belongs to the class I-like SAM-binding methyltransferase superfamily. TRM5/TYW2 family.</text>
</comment>
<keyword evidence="8 11" id="KW-0539">Nucleus</keyword>
<comment type="similarity">
    <text evidence="11">Belongs to the TRM5 / TYW2 family.</text>
</comment>
<feature type="binding site" evidence="11">
    <location>
        <position position="294"/>
    </location>
    <ligand>
        <name>S-adenosyl-L-methionine</name>
        <dbReference type="ChEBI" id="CHEBI:59789"/>
    </ligand>
</feature>
<dbReference type="PANTHER" id="PTHR23245">
    <property type="entry name" value="TRNA METHYLTRANSFERASE"/>
    <property type="match status" value="1"/>
</dbReference>
<feature type="binding site" evidence="11">
    <location>
        <position position="391"/>
    </location>
    <ligand>
        <name>S-adenosyl-L-methionine</name>
        <dbReference type="ChEBI" id="CHEBI:59789"/>
    </ligand>
</feature>
<dbReference type="PROSITE" id="PS51684">
    <property type="entry name" value="SAM_MT_TRM5_TYW2"/>
    <property type="match status" value="1"/>
</dbReference>
<dbReference type="EMBL" id="GDRN01077127">
    <property type="protein sequence ID" value="JAI62793.1"/>
    <property type="molecule type" value="Transcribed_RNA"/>
</dbReference>
<evidence type="ECO:0000256" key="10">
    <source>
        <dbReference type="ARBA" id="ARBA00047783"/>
    </source>
</evidence>
<name>A0A0P4WB71_SCYOL</name>
<dbReference type="AlphaFoldDB" id="A0A0P4WB71"/>
<dbReference type="FunFam" id="3.30.300.110:FF:000001">
    <property type="entry name" value="tRNA (guanine(37)-N1)-methyltransferase"/>
    <property type="match status" value="1"/>
</dbReference>
<dbReference type="GO" id="GO:0070901">
    <property type="term" value="P:mitochondrial tRNA methylation"/>
    <property type="evidence" value="ECO:0007669"/>
    <property type="project" value="UniProtKB-ARBA"/>
</dbReference>
<evidence type="ECO:0000256" key="4">
    <source>
        <dbReference type="ARBA" id="ARBA00022679"/>
    </source>
</evidence>
<dbReference type="HAMAP" id="MF_03152">
    <property type="entry name" value="TRM5"/>
    <property type="match status" value="1"/>
</dbReference>
<keyword evidence="5 11" id="KW-0949">S-adenosyl-L-methionine</keyword>
<comment type="function">
    <text evidence="11">Specifically methylates the N1 position of guanosine-37 in various cytoplasmic and mitochondrial tRNAs. Methylation is not dependent on the nature of the nucleoside 5' of the target nucleoside. This is the first step in the biosynthesis of wybutosine (yW), a modified base adjacent to the anticodon of tRNAs and required for accurate decoding.</text>
</comment>
<dbReference type="Gene3D" id="3.40.50.150">
    <property type="entry name" value="Vaccinia Virus protein VP39"/>
    <property type="match status" value="1"/>
</dbReference>
<keyword evidence="7 11" id="KW-0496">Mitochondrion</keyword>
<dbReference type="SUPFAM" id="SSF53335">
    <property type="entry name" value="S-adenosyl-L-methionine-dependent methyltransferases"/>
    <property type="match status" value="1"/>
</dbReference>
<comment type="subcellular location">
    <subcellularLocation>
        <location evidence="11">Mitochondrion matrix</location>
    </subcellularLocation>
    <subcellularLocation>
        <location evidence="11">Nucleus</location>
    </subcellularLocation>
    <subcellularLocation>
        <location evidence="11">Cytoplasm</location>
    </subcellularLocation>
    <text evidence="11">Predominantly in the mitochondria and in the nucleus.</text>
</comment>
<keyword evidence="6 11" id="KW-0819">tRNA processing</keyword>
<reference evidence="13" key="1">
    <citation type="submission" date="2015-09" db="EMBL/GenBank/DDBJ databases">
        <title>Scylla olivacea transcriptome.</title>
        <authorList>
            <person name="Ikhwanuddin M."/>
        </authorList>
    </citation>
    <scope>NUCLEOTIDE SEQUENCE</scope>
</reference>
<evidence type="ECO:0000256" key="2">
    <source>
        <dbReference type="ARBA" id="ARBA00022490"/>
    </source>
</evidence>
<keyword evidence="2 11" id="KW-0963">Cytoplasm</keyword>
<comment type="function">
    <text evidence="9">Involved in mitochondrial tRNA methylation. Specifically methylates the N1 position of guanosine-37 in various tRNAs. Methylation is not dependent on the nature of the nucleoside 5' of the target nucleoside. This is the first step in the biosynthesis of wybutosine (yW), a modified base adjacent to the anticodon of tRNAs and required for accurate decoding.</text>
</comment>
<evidence type="ECO:0000256" key="6">
    <source>
        <dbReference type="ARBA" id="ARBA00022694"/>
    </source>
</evidence>
<comment type="catalytic activity">
    <reaction evidence="10 11">
        <text>guanosine(37) in tRNA + S-adenosyl-L-methionine = N(1)-methylguanosine(37) in tRNA + S-adenosyl-L-homocysteine + H(+)</text>
        <dbReference type="Rhea" id="RHEA:36899"/>
        <dbReference type="Rhea" id="RHEA-COMP:10145"/>
        <dbReference type="Rhea" id="RHEA-COMP:10147"/>
        <dbReference type="ChEBI" id="CHEBI:15378"/>
        <dbReference type="ChEBI" id="CHEBI:57856"/>
        <dbReference type="ChEBI" id="CHEBI:59789"/>
        <dbReference type="ChEBI" id="CHEBI:73542"/>
        <dbReference type="ChEBI" id="CHEBI:74269"/>
        <dbReference type="EC" id="2.1.1.228"/>
    </reaction>
</comment>
<evidence type="ECO:0000256" key="1">
    <source>
        <dbReference type="ARBA" id="ARBA00009775"/>
    </source>
</evidence>
<evidence type="ECO:0000256" key="11">
    <source>
        <dbReference type="HAMAP-Rule" id="MF_03152"/>
    </source>
</evidence>
<dbReference type="InterPro" id="IPR030382">
    <property type="entry name" value="MeTrfase_TRM5/TYW2"/>
</dbReference>
<evidence type="ECO:0000256" key="8">
    <source>
        <dbReference type="ARBA" id="ARBA00023242"/>
    </source>
</evidence>
<proteinExistence type="inferred from homology"/>
<evidence type="ECO:0000259" key="12">
    <source>
        <dbReference type="PROSITE" id="PS51684"/>
    </source>
</evidence>
<dbReference type="InterPro" id="IPR056744">
    <property type="entry name" value="TRM5/TYW2-like_N"/>
</dbReference>
<dbReference type="PANTHER" id="PTHR23245:SF36">
    <property type="entry name" value="TRNA (GUANINE(37)-N1)-METHYLTRANSFERASE"/>
    <property type="match status" value="1"/>
</dbReference>
<protein>
    <recommendedName>
        <fullName evidence="11">tRNA (guanine(37)-N1)-methyltransferase</fullName>
        <ecNumber evidence="11">2.1.1.228</ecNumber>
    </recommendedName>
    <alternativeName>
        <fullName evidence="11">M1G-methyltransferase</fullName>
    </alternativeName>
    <alternativeName>
        <fullName evidence="11">tRNA [GM37] methyltransferase</fullName>
    </alternativeName>
    <alternativeName>
        <fullName evidence="11">tRNA methyltransferase 5 homolog</fullName>
    </alternativeName>
</protein>
<dbReference type="Gene3D" id="3.30.300.110">
    <property type="entry name" value="Met-10+ protein-like domains"/>
    <property type="match status" value="1"/>
</dbReference>
<dbReference type="GO" id="GO:0002939">
    <property type="term" value="P:tRNA N1-guanine methylation"/>
    <property type="evidence" value="ECO:0007669"/>
    <property type="project" value="TreeGrafter"/>
</dbReference>
<feature type="domain" description="SAM-dependent methyltransferase TRM5/TYW2-type" evidence="12">
    <location>
        <begin position="205"/>
        <end position="513"/>
    </location>
</feature>
<dbReference type="GO" id="GO:0052906">
    <property type="term" value="F:tRNA (guanine(37)-N1)-methyltransferase activity"/>
    <property type="evidence" value="ECO:0007669"/>
    <property type="project" value="UniProtKB-UniRule"/>
</dbReference>
<evidence type="ECO:0000256" key="3">
    <source>
        <dbReference type="ARBA" id="ARBA00022603"/>
    </source>
</evidence>
<dbReference type="EC" id="2.1.1.228" evidence="11"/>
<dbReference type="GO" id="GO:0005634">
    <property type="term" value="C:nucleus"/>
    <property type="evidence" value="ECO:0007669"/>
    <property type="project" value="UniProtKB-SubCell"/>
</dbReference>
<comment type="subunit">
    <text evidence="11">Monomer.</text>
</comment>
<dbReference type="GO" id="GO:0005759">
    <property type="term" value="C:mitochondrial matrix"/>
    <property type="evidence" value="ECO:0007669"/>
    <property type="project" value="UniProtKB-SubCell"/>
</dbReference>
<dbReference type="Pfam" id="PF02475">
    <property type="entry name" value="TRM5-TYW2_MTfase"/>
    <property type="match status" value="1"/>
</dbReference>